<dbReference type="GO" id="GO:0005886">
    <property type="term" value="C:plasma membrane"/>
    <property type="evidence" value="ECO:0007669"/>
    <property type="project" value="UniProtKB-SubCell"/>
</dbReference>
<comment type="subcellular location">
    <subcellularLocation>
        <location evidence="1">Cell inner membrane</location>
        <topology evidence="1">Multi-pass membrane protein</topology>
    </subcellularLocation>
    <subcellularLocation>
        <location evidence="8">Cell membrane</location>
        <topology evidence="8">Multi-pass membrane protein</topology>
    </subcellularLocation>
</comment>
<feature type="transmembrane region" description="Helical" evidence="8">
    <location>
        <begin position="268"/>
        <end position="294"/>
    </location>
</feature>
<feature type="transmembrane region" description="Helical" evidence="8">
    <location>
        <begin position="226"/>
        <end position="247"/>
    </location>
</feature>
<protein>
    <submittedName>
        <fullName evidence="10">ABC transporter permease</fullName>
    </submittedName>
</protein>
<keyword evidence="6 8" id="KW-1133">Transmembrane helix</keyword>
<dbReference type="Pfam" id="PF00528">
    <property type="entry name" value="BPD_transp_1"/>
    <property type="match status" value="2"/>
</dbReference>
<accession>A0A918U972</accession>
<evidence type="ECO:0000256" key="2">
    <source>
        <dbReference type="ARBA" id="ARBA00022448"/>
    </source>
</evidence>
<name>A0A918U972_9NEIS</name>
<comment type="similarity">
    <text evidence="8">Belongs to the binding-protein-dependent transport system permease family.</text>
</comment>
<dbReference type="SUPFAM" id="SSF161098">
    <property type="entry name" value="MetI-like"/>
    <property type="match status" value="2"/>
</dbReference>
<feature type="transmembrane region" description="Helical" evidence="8">
    <location>
        <begin position="179"/>
        <end position="206"/>
    </location>
</feature>
<evidence type="ECO:0000256" key="8">
    <source>
        <dbReference type="RuleBase" id="RU363032"/>
    </source>
</evidence>
<dbReference type="GO" id="GO:0055085">
    <property type="term" value="P:transmembrane transport"/>
    <property type="evidence" value="ECO:0007669"/>
    <property type="project" value="InterPro"/>
</dbReference>
<keyword evidence="7 8" id="KW-0472">Membrane</keyword>
<evidence type="ECO:0000256" key="6">
    <source>
        <dbReference type="ARBA" id="ARBA00022989"/>
    </source>
</evidence>
<dbReference type="Proteomes" id="UP000645257">
    <property type="component" value="Unassembled WGS sequence"/>
</dbReference>
<dbReference type="PANTHER" id="PTHR43357:SF4">
    <property type="entry name" value="INNER MEMBRANE ABC TRANSPORTER PERMEASE PROTEIN YDCV"/>
    <property type="match status" value="1"/>
</dbReference>
<evidence type="ECO:0000256" key="4">
    <source>
        <dbReference type="ARBA" id="ARBA00022519"/>
    </source>
</evidence>
<keyword evidence="2 8" id="KW-0813">Transport</keyword>
<dbReference type="EMBL" id="BMYX01000005">
    <property type="protein sequence ID" value="GGY10781.1"/>
    <property type="molecule type" value="Genomic_DNA"/>
</dbReference>
<evidence type="ECO:0000256" key="3">
    <source>
        <dbReference type="ARBA" id="ARBA00022475"/>
    </source>
</evidence>
<feature type="transmembrane region" description="Helical" evidence="8">
    <location>
        <begin position="50"/>
        <end position="73"/>
    </location>
</feature>
<keyword evidence="3" id="KW-1003">Cell membrane</keyword>
<feature type="transmembrane region" description="Helical" evidence="8">
    <location>
        <begin position="410"/>
        <end position="428"/>
    </location>
</feature>
<proteinExistence type="inferred from homology"/>
<keyword evidence="4" id="KW-0997">Cell inner membrane</keyword>
<dbReference type="InterPro" id="IPR000515">
    <property type="entry name" value="MetI-like"/>
</dbReference>
<gene>
    <name evidence="10" type="ORF">GCM10011289_11960</name>
</gene>
<organism evidence="10 11">
    <name type="scientific">Paludibacterium paludis</name>
    <dbReference type="NCBI Taxonomy" id="1225769"/>
    <lineage>
        <taxon>Bacteria</taxon>
        <taxon>Pseudomonadati</taxon>
        <taxon>Pseudomonadota</taxon>
        <taxon>Betaproteobacteria</taxon>
        <taxon>Neisseriales</taxon>
        <taxon>Chromobacteriaceae</taxon>
        <taxon>Paludibacterium</taxon>
    </lineage>
</organism>
<comment type="caution">
    <text evidence="10">The sequence shown here is derived from an EMBL/GenBank/DDBJ whole genome shotgun (WGS) entry which is preliminary data.</text>
</comment>
<feature type="transmembrane region" description="Helical" evidence="8">
    <location>
        <begin position="7"/>
        <end position="30"/>
    </location>
</feature>
<feature type="transmembrane region" description="Helical" evidence="8">
    <location>
        <begin position="372"/>
        <end position="389"/>
    </location>
</feature>
<feature type="transmembrane region" description="Helical" evidence="8">
    <location>
        <begin position="85"/>
        <end position="110"/>
    </location>
</feature>
<dbReference type="Gene3D" id="1.10.3720.10">
    <property type="entry name" value="MetI-like"/>
    <property type="match status" value="2"/>
</dbReference>
<feature type="domain" description="ABC transmembrane type-1" evidence="9">
    <location>
        <begin position="50"/>
        <end position="244"/>
    </location>
</feature>
<dbReference type="PROSITE" id="PS50928">
    <property type="entry name" value="ABC_TM1"/>
    <property type="match status" value="2"/>
</dbReference>
<feature type="domain" description="ABC transmembrane type-1" evidence="9">
    <location>
        <begin position="314"/>
        <end position="497"/>
    </location>
</feature>
<dbReference type="AlphaFoldDB" id="A0A918U972"/>
<evidence type="ECO:0000313" key="10">
    <source>
        <dbReference type="EMBL" id="GGY10781.1"/>
    </source>
</evidence>
<evidence type="ECO:0000313" key="11">
    <source>
        <dbReference type="Proteomes" id="UP000645257"/>
    </source>
</evidence>
<reference evidence="10" key="2">
    <citation type="submission" date="2020-09" db="EMBL/GenBank/DDBJ databases">
        <authorList>
            <person name="Sun Q."/>
            <person name="Kim S."/>
        </authorList>
    </citation>
    <scope>NUCLEOTIDE SEQUENCE</scope>
    <source>
        <strain evidence="10">KCTC 32182</strain>
    </source>
</reference>
<evidence type="ECO:0000256" key="5">
    <source>
        <dbReference type="ARBA" id="ARBA00022692"/>
    </source>
</evidence>
<feature type="transmembrane region" description="Helical" evidence="8">
    <location>
        <begin position="474"/>
        <end position="497"/>
    </location>
</feature>
<dbReference type="PANTHER" id="PTHR43357">
    <property type="entry name" value="INNER MEMBRANE ABC TRANSPORTER PERMEASE PROTEIN YDCV"/>
    <property type="match status" value="1"/>
</dbReference>
<evidence type="ECO:0000256" key="1">
    <source>
        <dbReference type="ARBA" id="ARBA00004429"/>
    </source>
</evidence>
<keyword evidence="5 8" id="KW-0812">Transmembrane</keyword>
<dbReference type="InterPro" id="IPR035906">
    <property type="entry name" value="MetI-like_sf"/>
</dbReference>
<evidence type="ECO:0000259" key="9">
    <source>
        <dbReference type="PROSITE" id="PS50928"/>
    </source>
</evidence>
<sequence length="508" mass="54985">MERLGKWWFALPPLGFLCVASLIPVVSLLMEGRAAASMALLLDPSTQWRLGWSAAQALATCLVVLLLGVPLSWFVARHAFAGRSLLLRLMMLPFVMPTLVAGVGILTLFGSGGILGCELDESAWLLLYGNVFYNLPLVLRAGVEGFSRVPDSHVSAARVLGAGRVSVFFRIEWPQACPWFLSALCMVFLYCFSGFGIALLLGGYRYATVEVEIYRMVAYELNLGDAAVLAAVSMGFAAVVALLHGMLERRLARPLAGHALALRPVTGWQAITLAVCCLSLLMVFLFAPLAAIVWRAAASGAWHIWLEEETRVALLNTLRFTALTLIGVTTIGLCHAFASRHPVMRAMAWLPVVVSPVCVAFGLLVVYPGWSASLALLLSGYVLLAYPFVARSVANSLDSLPDSWLAASRTLGRGTFSTLWFVVLPLVAPALRRGLAFAAATAVGEFAVTLFLSRPEWMTLTTLIYQRLGRAGQSNIDAASCLSGGLLIFALLAFVLIEWPDHRKENRA</sequence>
<keyword evidence="11" id="KW-1185">Reference proteome</keyword>
<feature type="transmembrane region" description="Helical" evidence="8">
    <location>
        <begin position="346"/>
        <end position="366"/>
    </location>
</feature>
<dbReference type="CDD" id="cd06261">
    <property type="entry name" value="TM_PBP2"/>
    <property type="match status" value="2"/>
</dbReference>
<evidence type="ECO:0000256" key="7">
    <source>
        <dbReference type="ARBA" id="ARBA00023136"/>
    </source>
</evidence>
<reference evidence="10" key="1">
    <citation type="journal article" date="2014" name="Int. J. Syst. Evol. Microbiol.">
        <title>Complete genome sequence of Corynebacterium casei LMG S-19264T (=DSM 44701T), isolated from a smear-ripened cheese.</title>
        <authorList>
            <consortium name="US DOE Joint Genome Institute (JGI-PGF)"/>
            <person name="Walter F."/>
            <person name="Albersmeier A."/>
            <person name="Kalinowski J."/>
            <person name="Ruckert C."/>
        </authorList>
    </citation>
    <scope>NUCLEOTIDE SEQUENCE</scope>
    <source>
        <strain evidence="10">KCTC 32182</strain>
    </source>
</reference>
<feature type="transmembrane region" description="Helical" evidence="8">
    <location>
        <begin position="434"/>
        <end position="453"/>
    </location>
</feature>
<feature type="transmembrane region" description="Helical" evidence="8">
    <location>
        <begin position="314"/>
        <end position="334"/>
    </location>
</feature>